<evidence type="ECO:0000313" key="3">
    <source>
        <dbReference type="Proteomes" id="UP000202763"/>
    </source>
</evidence>
<evidence type="ECO:0000256" key="1">
    <source>
        <dbReference type="SAM" id="Coils"/>
    </source>
</evidence>
<protein>
    <submittedName>
        <fullName evidence="2">Uncharacterized protein</fullName>
    </submittedName>
</protein>
<reference evidence="2 3" key="1">
    <citation type="submission" date="2015-05" db="EMBL/GenBank/DDBJ databases">
        <authorList>
            <person name="Wang D.B."/>
            <person name="Wang M."/>
        </authorList>
    </citation>
    <scope>NUCLEOTIDE SEQUENCE [LARGE SCALE GENOMIC DNA]</scope>
</reference>
<dbReference type="EMBL" id="KR534323">
    <property type="protein sequence ID" value="AKO60987.1"/>
    <property type="molecule type" value="Genomic_DNA"/>
</dbReference>
<dbReference type="GeneID" id="26796581"/>
<accession>A0A0H4INU9</accession>
<proteinExistence type="predicted"/>
<sequence length="124" mass="14316">MITLIKAQESLAINQDKLAQAQDLLQSMQDDPAAHFEDEVKSAYNDMLNEVYAEQFEAFPFPLGEPCDWIEENQPTDYRVGFADFEFDPSHCDEYTNLEAEIEELENEICGLEDEIEELEAEEE</sequence>
<feature type="coiled-coil region" evidence="1">
    <location>
        <begin position="88"/>
        <end position="122"/>
    </location>
</feature>
<keyword evidence="3" id="KW-1185">Reference proteome</keyword>
<name>A0A0H4INU9_9CAUD</name>
<dbReference type="Proteomes" id="UP000202763">
    <property type="component" value="Segment"/>
</dbReference>
<keyword evidence="1" id="KW-0175">Coiled coil</keyword>
<dbReference type="KEGG" id="vg:26796581"/>
<dbReference type="RefSeq" id="YP_009225520.1">
    <property type="nucleotide sequence ID" value="NC_029094.1"/>
</dbReference>
<evidence type="ECO:0000313" key="2">
    <source>
        <dbReference type="EMBL" id="AKO60987.1"/>
    </source>
</evidence>
<organism evidence="2 3">
    <name type="scientific">Pseudoalteromonas phage H101</name>
    <dbReference type="NCBI Taxonomy" id="1654919"/>
    <lineage>
        <taxon>Viruses</taxon>
        <taxon>Duplodnaviria</taxon>
        <taxon>Heunggongvirae</taxon>
        <taxon>Uroviricota</taxon>
        <taxon>Caudoviricetes</taxon>
        <taxon>Shandongvirus</taxon>
        <taxon>Shandongvirus H101</taxon>
    </lineage>
</organism>